<evidence type="ECO:0008006" key="3">
    <source>
        <dbReference type="Google" id="ProtNLM"/>
    </source>
</evidence>
<organism evidence="1 2">
    <name type="scientific">Desulfolithobacter dissulfuricans</name>
    <dbReference type="NCBI Taxonomy" id="2795293"/>
    <lineage>
        <taxon>Bacteria</taxon>
        <taxon>Pseudomonadati</taxon>
        <taxon>Thermodesulfobacteriota</taxon>
        <taxon>Desulfobulbia</taxon>
        <taxon>Desulfobulbales</taxon>
        <taxon>Desulfobulbaceae</taxon>
        <taxon>Desulfolithobacter</taxon>
    </lineage>
</organism>
<name>A0A915XLE5_9BACT</name>
<evidence type="ECO:0000313" key="2">
    <source>
        <dbReference type="Proteomes" id="UP001063350"/>
    </source>
</evidence>
<protein>
    <recommendedName>
        <fullName evidence="3">Histidine kinase/HSP90-like ATPase domain-containing protein</fullName>
    </recommendedName>
</protein>
<dbReference type="InterPro" id="IPR036890">
    <property type="entry name" value="HATPase_C_sf"/>
</dbReference>
<dbReference type="KEGG" id="ddu:GF1_30090"/>
<reference evidence="1" key="1">
    <citation type="submission" date="2020-12" db="EMBL/GenBank/DDBJ databases">
        <title>Desulfobium dissulfuricans gen. nov., sp. nov., a novel mesophilic, sulfate-reducing bacterium isolated from a deep-sea hydrothermal vent.</title>
        <authorList>
            <person name="Hashimoto Y."/>
            <person name="Tame A."/>
            <person name="Sawayama S."/>
            <person name="Miyazaki J."/>
            <person name="Takai K."/>
            <person name="Nakagawa S."/>
        </authorList>
    </citation>
    <scope>NUCLEOTIDE SEQUENCE</scope>
    <source>
        <strain evidence="1">GF1</strain>
    </source>
</reference>
<dbReference type="AlphaFoldDB" id="A0A915XLE5"/>
<gene>
    <name evidence="1" type="ORF">GF1_30090</name>
</gene>
<dbReference type="Proteomes" id="UP001063350">
    <property type="component" value="Chromosome"/>
</dbReference>
<dbReference type="EMBL" id="AP024233">
    <property type="protein sequence ID" value="BCO10633.1"/>
    <property type="molecule type" value="Genomic_DNA"/>
</dbReference>
<sequence length="64" mass="7384">MFSKTVNHRAQVEILEDKTNMPGRYAMLEVRDTGEDIPGEIMAKIFYPYLTTKRQGQGYRTGTE</sequence>
<accession>A0A915XLE5</accession>
<dbReference type="SUPFAM" id="SSF55874">
    <property type="entry name" value="ATPase domain of HSP90 chaperone/DNA topoisomerase II/histidine kinase"/>
    <property type="match status" value="1"/>
</dbReference>
<keyword evidence="2" id="KW-1185">Reference proteome</keyword>
<proteinExistence type="predicted"/>
<dbReference type="Gene3D" id="3.30.565.10">
    <property type="entry name" value="Histidine kinase-like ATPase, C-terminal domain"/>
    <property type="match status" value="1"/>
</dbReference>
<evidence type="ECO:0000313" key="1">
    <source>
        <dbReference type="EMBL" id="BCO10633.1"/>
    </source>
</evidence>